<protein>
    <submittedName>
        <fullName evidence="2">HNH endonuclease family protein</fullName>
    </submittedName>
</protein>
<dbReference type="Pfam" id="PF07510">
    <property type="entry name" value="GmrSD_C"/>
    <property type="match status" value="1"/>
</dbReference>
<dbReference type="Proteomes" id="UP001501115">
    <property type="component" value="Unassembled WGS sequence"/>
</dbReference>
<gene>
    <name evidence="2" type="ORF">GCM10023086_75440</name>
</gene>
<dbReference type="GO" id="GO:0004519">
    <property type="term" value="F:endonuclease activity"/>
    <property type="evidence" value="ECO:0007669"/>
    <property type="project" value="UniProtKB-KW"/>
</dbReference>
<evidence type="ECO:0000313" key="2">
    <source>
        <dbReference type="EMBL" id="GAA4340080.1"/>
    </source>
</evidence>
<evidence type="ECO:0000259" key="1">
    <source>
        <dbReference type="Pfam" id="PF07510"/>
    </source>
</evidence>
<name>A0ABP8HJK4_9ACTN</name>
<keyword evidence="2" id="KW-0540">Nuclease</keyword>
<reference evidence="3" key="1">
    <citation type="journal article" date="2019" name="Int. J. Syst. Evol. Microbiol.">
        <title>The Global Catalogue of Microorganisms (GCM) 10K type strain sequencing project: providing services to taxonomists for standard genome sequencing and annotation.</title>
        <authorList>
            <consortium name="The Broad Institute Genomics Platform"/>
            <consortium name="The Broad Institute Genome Sequencing Center for Infectious Disease"/>
            <person name="Wu L."/>
            <person name="Ma J."/>
        </authorList>
    </citation>
    <scope>NUCLEOTIDE SEQUENCE [LARGE SCALE GENOMIC DNA]</scope>
    <source>
        <strain evidence="3">JCM 31290</strain>
    </source>
</reference>
<keyword evidence="2" id="KW-0255">Endonuclease</keyword>
<comment type="caution">
    <text evidence="2">The sequence shown here is derived from an EMBL/GenBank/DDBJ whole genome shotgun (WGS) entry which is preliminary data.</text>
</comment>
<evidence type="ECO:0000313" key="3">
    <source>
        <dbReference type="Proteomes" id="UP001501115"/>
    </source>
</evidence>
<sequence>MSEAVAQLPVAAEDRTGYDREQSFGGWIDADRDGCNTRMEVLLEEAVEPPTVTGRCTLSGGRWYSWYDNTLIDGPRGIDIDHLVPLAEAWDSGASAWTRQRRVTYANYLDDPRHLEAVNARSNRQKADQDPTTWLVPDNPAERCHYLANWTAVKLQWDLTVDPAEQDTLTSGAAECPGTEVNVSPVP</sequence>
<proteinExistence type="predicted"/>
<dbReference type="EMBL" id="BAABET010000018">
    <property type="protein sequence ID" value="GAA4340080.1"/>
    <property type="molecule type" value="Genomic_DNA"/>
</dbReference>
<dbReference type="PANTHER" id="PTHR24094:SF15">
    <property type="entry name" value="AMP-DEPENDENT SYNTHETASE_LIGASE DOMAIN-CONTAINING PROTEIN-RELATED"/>
    <property type="match status" value="1"/>
</dbReference>
<dbReference type="RefSeq" id="WP_345666258.1">
    <property type="nucleotide sequence ID" value="NZ_BAABET010000018.1"/>
</dbReference>
<dbReference type="PANTHER" id="PTHR24094">
    <property type="entry name" value="SECRETED PROTEIN"/>
    <property type="match status" value="1"/>
</dbReference>
<keyword evidence="3" id="KW-1185">Reference proteome</keyword>
<dbReference type="InterPro" id="IPR011089">
    <property type="entry name" value="GmrSD_C"/>
</dbReference>
<keyword evidence="2" id="KW-0378">Hydrolase</keyword>
<feature type="domain" description="GmrSD restriction endonucleases C-terminal" evidence="1">
    <location>
        <begin position="67"/>
        <end position="170"/>
    </location>
</feature>
<organism evidence="2 3">
    <name type="scientific">Streptomyces venetus</name>
    <dbReference type="NCBI Taxonomy" id="1701086"/>
    <lineage>
        <taxon>Bacteria</taxon>
        <taxon>Bacillati</taxon>
        <taxon>Actinomycetota</taxon>
        <taxon>Actinomycetes</taxon>
        <taxon>Kitasatosporales</taxon>
        <taxon>Streptomycetaceae</taxon>
        <taxon>Streptomyces</taxon>
    </lineage>
</organism>
<accession>A0ABP8HJK4</accession>